<comment type="caution">
    <text evidence="2">The sequence shown here is derived from an EMBL/GenBank/DDBJ whole genome shotgun (WGS) entry which is preliminary data.</text>
</comment>
<gene>
    <name evidence="2" type="ORF">C0030_001000</name>
</gene>
<dbReference type="Proteomes" id="UP000236895">
    <property type="component" value="Unassembled WGS sequence"/>
</dbReference>
<dbReference type="Pfam" id="PF01381">
    <property type="entry name" value="HTH_3"/>
    <property type="match status" value="1"/>
</dbReference>
<protein>
    <submittedName>
        <fullName evidence="2">Helix-turn-helix domain-containing protein</fullName>
    </submittedName>
</protein>
<dbReference type="EMBL" id="PKRU02000005">
    <property type="protein sequence ID" value="RPD37672.1"/>
    <property type="molecule type" value="Genomic_DNA"/>
</dbReference>
<evidence type="ECO:0000313" key="3">
    <source>
        <dbReference type="Proteomes" id="UP000236895"/>
    </source>
</evidence>
<dbReference type="Gene3D" id="1.10.260.40">
    <property type="entry name" value="lambda repressor-like DNA-binding domains"/>
    <property type="match status" value="1"/>
</dbReference>
<evidence type="ECO:0000259" key="1">
    <source>
        <dbReference type="PROSITE" id="PS50943"/>
    </source>
</evidence>
<dbReference type="RefSeq" id="WP_123875979.1">
    <property type="nucleotide sequence ID" value="NZ_PKRU02000005.1"/>
</dbReference>
<name>A0A424FNF4_9HYPH</name>
<dbReference type="InterPro" id="IPR001387">
    <property type="entry name" value="Cro/C1-type_HTH"/>
</dbReference>
<feature type="non-terminal residue" evidence="2">
    <location>
        <position position="1"/>
    </location>
</feature>
<reference evidence="2 3" key="1">
    <citation type="submission" date="2018-11" db="EMBL/GenBank/DDBJ databases">
        <title>Genome Analysis of Haplotype D of Candidatus Liberibacter Solanacearum.</title>
        <authorList>
            <person name="Katsir L."/>
            <person name="Ruan Z."/>
            <person name="Santos Garcia D."/>
            <person name="Piasezky A."/>
            <person name="Jiang J."/>
            <person name="Sela N."/>
            <person name="Freilich S."/>
            <person name="Bahar O."/>
        </authorList>
    </citation>
    <scope>NUCLEOTIDE SEQUENCE [LARGE SCALE GENOMIC DNA]</scope>
    <source>
        <strain evidence="3">haplotype D1</strain>
    </source>
</reference>
<dbReference type="PROSITE" id="PS50943">
    <property type="entry name" value="HTH_CROC1"/>
    <property type="match status" value="1"/>
</dbReference>
<dbReference type="CDD" id="cd00093">
    <property type="entry name" value="HTH_XRE"/>
    <property type="match status" value="1"/>
</dbReference>
<feature type="domain" description="HTH cro/C1-type" evidence="1">
    <location>
        <begin position="7"/>
        <end position="61"/>
    </location>
</feature>
<dbReference type="AlphaFoldDB" id="A0A424FNF4"/>
<proteinExistence type="predicted"/>
<sequence length="91" mass="10399">VAIGLRLKGLREQFRLNKQEFGKSIGVTCQTIGQFEKGKMSPRIVIAREIKRIYHKPLDWIYFGDEIIVPKSAVRANANQSSPESKKKSRL</sequence>
<dbReference type="InterPro" id="IPR010982">
    <property type="entry name" value="Lambda_DNA-bd_dom_sf"/>
</dbReference>
<organism evidence="2 3">
    <name type="scientific">Candidatus Liberibacter solanacearum</name>
    <dbReference type="NCBI Taxonomy" id="556287"/>
    <lineage>
        <taxon>Bacteria</taxon>
        <taxon>Pseudomonadati</taxon>
        <taxon>Pseudomonadota</taxon>
        <taxon>Alphaproteobacteria</taxon>
        <taxon>Hyphomicrobiales</taxon>
        <taxon>Rhizobiaceae</taxon>
        <taxon>Liberibacter</taxon>
    </lineage>
</organism>
<dbReference type="SUPFAM" id="SSF47413">
    <property type="entry name" value="lambda repressor-like DNA-binding domains"/>
    <property type="match status" value="1"/>
</dbReference>
<evidence type="ECO:0000313" key="2">
    <source>
        <dbReference type="EMBL" id="RPD37672.1"/>
    </source>
</evidence>
<dbReference type="SMART" id="SM00530">
    <property type="entry name" value="HTH_XRE"/>
    <property type="match status" value="1"/>
</dbReference>
<accession>A0A424FNF4</accession>
<dbReference type="GO" id="GO:0003677">
    <property type="term" value="F:DNA binding"/>
    <property type="evidence" value="ECO:0007669"/>
    <property type="project" value="InterPro"/>
</dbReference>